<feature type="transmembrane region" description="Helical" evidence="1">
    <location>
        <begin position="12"/>
        <end position="33"/>
    </location>
</feature>
<keyword evidence="1" id="KW-0812">Transmembrane</keyword>
<proteinExistence type="predicted"/>
<name>A0A1T5MKF9_9BACT</name>
<sequence length="208" mass="24516">MKRFESSLIKASLSILRNHALILFVLISVIYMLNGFELPAVENNILIGFLVLYVIAIYTYIGITNNDFIITDNALEVVGKVPLFKRRRRFLRQHIGLVLFRHDWTDTIGEGMKPRIFRLVVKEISQLLFPFDYKWIEITTNHSFRFYCFGLEYNYFDNKGPLFEDLFKTLQAKDLNVKWTIAAVNKTEFPENFGKLEENQSHKYFSKP</sequence>
<keyword evidence="3" id="KW-1185">Reference proteome</keyword>
<reference evidence="2 3" key="1">
    <citation type="submission" date="2017-02" db="EMBL/GenBank/DDBJ databases">
        <authorList>
            <person name="Peterson S.W."/>
        </authorList>
    </citation>
    <scope>NUCLEOTIDE SEQUENCE [LARGE SCALE GENOMIC DNA]</scope>
    <source>
        <strain evidence="2 3">DSM 25262</strain>
    </source>
</reference>
<organism evidence="2 3">
    <name type="scientific">Ohtaekwangia koreensis</name>
    <dbReference type="NCBI Taxonomy" id="688867"/>
    <lineage>
        <taxon>Bacteria</taxon>
        <taxon>Pseudomonadati</taxon>
        <taxon>Bacteroidota</taxon>
        <taxon>Cytophagia</taxon>
        <taxon>Cytophagales</taxon>
        <taxon>Fulvivirgaceae</taxon>
        <taxon>Ohtaekwangia</taxon>
    </lineage>
</organism>
<dbReference type="OrthoDB" id="9892778at2"/>
<feature type="transmembrane region" description="Helical" evidence="1">
    <location>
        <begin position="45"/>
        <end position="63"/>
    </location>
</feature>
<protein>
    <submittedName>
        <fullName evidence="2">Uncharacterized protein</fullName>
    </submittedName>
</protein>
<evidence type="ECO:0000256" key="1">
    <source>
        <dbReference type="SAM" id="Phobius"/>
    </source>
</evidence>
<dbReference type="Proteomes" id="UP000190961">
    <property type="component" value="Unassembled WGS sequence"/>
</dbReference>
<dbReference type="AlphaFoldDB" id="A0A1T5MKF9"/>
<gene>
    <name evidence="2" type="ORF">SAMN05660236_5557</name>
</gene>
<keyword evidence="1" id="KW-0472">Membrane</keyword>
<dbReference type="EMBL" id="FUZU01000005">
    <property type="protein sequence ID" value="SKC88349.1"/>
    <property type="molecule type" value="Genomic_DNA"/>
</dbReference>
<accession>A0A1T5MKF9</accession>
<evidence type="ECO:0000313" key="3">
    <source>
        <dbReference type="Proteomes" id="UP000190961"/>
    </source>
</evidence>
<dbReference type="RefSeq" id="WP_143785969.1">
    <property type="nucleotide sequence ID" value="NZ_FUZU01000005.1"/>
</dbReference>
<keyword evidence="1" id="KW-1133">Transmembrane helix</keyword>
<evidence type="ECO:0000313" key="2">
    <source>
        <dbReference type="EMBL" id="SKC88349.1"/>
    </source>
</evidence>